<feature type="transmembrane region" description="Helical" evidence="7">
    <location>
        <begin position="337"/>
        <end position="354"/>
    </location>
</feature>
<dbReference type="PROSITE" id="PS50850">
    <property type="entry name" value="MFS"/>
    <property type="match status" value="2"/>
</dbReference>
<feature type="transmembrane region" description="Helical" evidence="7">
    <location>
        <begin position="293"/>
        <end position="316"/>
    </location>
</feature>
<feature type="transmembrane region" description="Helical" evidence="7">
    <location>
        <begin position="53"/>
        <end position="78"/>
    </location>
</feature>
<feature type="transmembrane region" description="Helical" evidence="7">
    <location>
        <begin position="853"/>
        <end position="877"/>
    </location>
</feature>
<feature type="transmembrane region" description="Helical" evidence="7">
    <location>
        <begin position="360"/>
        <end position="384"/>
    </location>
</feature>
<feature type="transmembrane region" description="Helical" evidence="7">
    <location>
        <begin position="644"/>
        <end position="668"/>
    </location>
</feature>
<evidence type="ECO:0000256" key="4">
    <source>
        <dbReference type="ARBA" id="ARBA00022989"/>
    </source>
</evidence>
<dbReference type="InterPro" id="IPR020846">
    <property type="entry name" value="MFS_dom"/>
</dbReference>
<keyword evidence="2" id="KW-0813">Transport</keyword>
<feature type="domain" description="Major facilitator superfamily (MFS) profile" evidence="8">
    <location>
        <begin position="11"/>
        <end position="480"/>
    </location>
</feature>
<evidence type="ECO:0000256" key="1">
    <source>
        <dbReference type="ARBA" id="ARBA00004141"/>
    </source>
</evidence>
<feature type="transmembrane region" description="Helical" evidence="7">
    <location>
        <begin position="830"/>
        <end position="847"/>
    </location>
</feature>
<evidence type="ECO:0000256" key="2">
    <source>
        <dbReference type="ARBA" id="ARBA00022448"/>
    </source>
</evidence>
<comment type="similarity">
    <text evidence="6">Belongs to the major facilitator superfamily. Spinster (TC 2.A.1.49) family.</text>
</comment>
<dbReference type="GO" id="GO:0022857">
    <property type="term" value="F:transmembrane transporter activity"/>
    <property type="evidence" value="ECO:0007669"/>
    <property type="project" value="InterPro"/>
</dbReference>
<feature type="transmembrane region" description="Helical" evidence="7">
    <location>
        <begin position="179"/>
        <end position="197"/>
    </location>
</feature>
<sequence length="983" mass="106687">MKTCKIQSQGLIVLLCLINMLNYLDRGIIPGAPQNFRHFITSSLSVAVTNQSVYFGLLSSSFIIGHSVLSIIFGYFALSCRPFRLIALGTSLWIVAIVICGVSEYVNSYVLLIVGRVLSGAGEASFQCVAPPFIDRHAPPERGSLYVGVYLASVFVGEAIGFVYGSAFAGSSLTWGSGYFLEALLMLLLVCCCLFCVPDELNVAPTDDELAMTKSFASPSEFPSINSDRMEQYVSVPVTKEPFFLAWWNVLSNLPFLLFVLGNGAYTFTLGVFNTYGPDLFVGLGLFTDETSASLVFGIIVAIGGLIGTPLGGWLLDRQTKDTTVPGKRCFTAMLSIFVYVTVAEVFILVMCFLGGHKTIFLVCFTIGFLGMCALWGPQMVAILEFFPESRRSLAISANAVIIHIFGDVPAPTVMGIVWDKWAPNCGAVEGDDGDANLNPKCNEDQDGLKNFMLLSTLWMIWAVLLWGMTVVITFQIQSQGLIVLLCLVNLLNYIDRGIIPGAPQSFRHFISSSLGVAVTDQSVYFGLLSSSFIIGHSVLSIVFGYFALTHRPFRIVSLGTSIWIVAIIICAISEHVNSYALLIVGRVLSGVGEASFQCVAPPFIDRHAPPTRRSFYVGIYLASVIVGTAIGFVYGSLFAESALTWAGAFYFEAILMACLVFCCLFCVPDELNVVPPSDDEVALRKPLVSTNEFASEVMSLSRESHNTIDKNVSELSPDKLGVEMLSPENGEPKPFLQTWWEIISDVPFLLVVLAHGAYTFTLGVFNAFGPDVFIGLGLFSDETSASLIFGGIVAVTSLIGTPLGGFVLDRHTKHTTVPGKRCFVAVSSLLLYVTIAEVFALIMCFISDSKGAFLACFTIALFCMCALWGPEMVAVLELFPSSRRSMAISANAVIIHVFGDVPAPIVMGVVRDKWAPNCGTVEEDGDAVLNPLCSEDQDGLKNFMLLSVLWMVWAVILWALALVAVKRRQRKGGFVLTAPAEI</sequence>
<feature type="transmembrane region" description="Helical" evidence="7">
    <location>
        <begin position="944"/>
        <end position="966"/>
    </location>
</feature>
<feature type="transmembrane region" description="Helical" evidence="7">
    <location>
        <begin position="556"/>
        <end position="574"/>
    </location>
</feature>
<comment type="subcellular location">
    <subcellularLocation>
        <location evidence="1">Membrane</location>
        <topology evidence="1">Multi-pass membrane protein</topology>
    </subcellularLocation>
</comment>
<feature type="transmembrane region" description="Helical" evidence="7">
    <location>
        <begin position="789"/>
        <end position="809"/>
    </location>
</feature>
<keyword evidence="3 7" id="KW-0812">Transmembrane</keyword>
<feature type="transmembrane region" description="Helical" evidence="7">
    <location>
        <begin position="250"/>
        <end position="273"/>
    </location>
</feature>
<gene>
    <name evidence="9" type="ORF">P3T76_002557</name>
</gene>
<keyword evidence="4 7" id="KW-1133">Transmembrane helix</keyword>
<evidence type="ECO:0000259" key="8">
    <source>
        <dbReference type="PROSITE" id="PS50850"/>
    </source>
</evidence>
<keyword evidence="10" id="KW-1185">Reference proteome</keyword>
<dbReference type="InterPro" id="IPR011701">
    <property type="entry name" value="MFS"/>
</dbReference>
<name>A0AAD9GUX9_9STRA</name>
<reference evidence="9" key="1">
    <citation type="submission" date="2023-08" db="EMBL/GenBank/DDBJ databases">
        <title>Reference Genome Resource for the Citrus Pathogen Phytophthora citrophthora.</title>
        <authorList>
            <person name="Moller H."/>
            <person name="Coetzee B."/>
            <person name="Rose L.J."/>
            <person name="Van Niekerk J.M."/>
        </authorList>
    </citation>
    <scope>NUCLEOTIDE SEQUENCE</scope>
    <source>
        <strain evidence="9">STE-U-9442</strain>
    </source>
</reference>
<comment type="caution">
    <text evidence="9">The sequence shown here is derived from an EMBL/GenBank/DDBJ whole genome shotgun (WGS) entry which is preliminary data.</text>
</comment>
<organism evidence="9 10">
    <name type="scientific">Phytophthora citrophthora</name>
    <dbReference type="NCBI Taxonomy" id="4793"/>
    <lineage>
        <taxon>Eukaryota</taxon>
        <taxon>Sar</taxon>
        <taxon>Stramenopiles</taxon>
        <taxon>Oomycota</taxon>
        <taxon>Peronosporomycetes</taxon>
        <taxon>Peronosporales</taxon>
        <taxon>Peronosporaceae</taxon>
        <taxon>Phytophthora</taxon>
    </lineage>
</organism>
<dbReference type="EMBL" id="JASMQC010000004">
    <property type="protein sequence ID" value="KAK1945509.1"/>
    <property type="molecule type" value="Genomic_DNA"/>
</dbReference>
<dbReference type="Proteomes" id="UP001259832">
    <property type="component" value="Unassembled WGS sequence"/>
</dbReference>
<feature type="transmembrane region" description="Helical" evidence="7">
    <location>
        <begin position="482"/>
        <end position="504"/>
    </location>
</feature>
<accession>A0AAD9GUX9</accession>
<dbReference type="GO" id="GO:0016020">
    <property type="term" value="C:membrane"/>
    <property type="evidence" value="ECO:0007669"/>
    <property type="project" value="UniProtKB-SubCell"/>
</dbReference>
<dbReference type="InterPro" id="IPR044770">
    <property type="entry name" value="MFS_spinster-like"/>
</dbReference>
<dbReference type="InterPro" id="IPR036259">
    <property type="entry name" value="MFS_trans_sf"/>
</dbReference>
<dbReference type="AlphaFoldDB" id="A0AAD9GUX9"/>
<dbReference type="PANTHER" id="PTHR23505:SF79">
    <property type="entry name" value="PROTEIN SPINSTER"/>
    <property type="match status" value="1"/>
</dbReference>
<evidence type="ECO:0000313" key="10">
    <source>
        <dbReference type="Proteomes" id="UP001259832"/>
    </source>
</evidence>
<dbReference type="Gene3D" id="1.20.1250.20">
    <property type="entry name" value="MFS general substrate transporter like domains"/>
    <property type="match status" value="2"/>
</dbReference>
<evidence type="ECO:0000256" key="5">
    <source>
        <dbReference type="ARBA" id="ARBA00023136"/>
    </source>
</evidence>
<feature type="domain" description="Major facilitator superfamily (MFS) profile" evidence="8">
    <location>
        <begin position="482"/>
        <end position="972"/>
    </location>
</feature>
<dbReference type="SUPFAM" id="SSF103473">
    <property type="entry name" value="MFS general substrate transporter"/>
    <property type="match status" value="2"/>
</dbReference>
<dbReference type="PANTHER" id="PTHR23505">
    <property type="entry name" value="SPINSTER"/>
    <property type="match status" value="1"/>
</dbReference>
<evidence type="ECO:0000313" key="9">
    <source>
        <dbReference type="EMBL" id="KAK1945509.1"/>
    </source>
</evidence>
<evidence type="ECO:0000256" key="7">
    <source>
        <dbReference type="SAM" id="Phobius"/>
    </source>
</evidence>
<feature type="transmembrane region" description="Helical" evidence="7">
    <location>
        <begin position="145"/>
        <end position="167"/>
    </location>
</feature>
<evidence type="ECO:0000256" key="3">
    <source>
        <dbReference type="ARBA" id="ARBA00022692"/>
    </source>
</evidence>
<feature type="transmembrane region" description="Helical" evidence="7">
    <location>
        <begin position="85"/>
        <end position="106"/>
    </location>
</feature>
<feature type="transmembrane region" description="Helical" evidence="7">
    <location>
        <begin position="747"/>
        <end position="769"/>
    </location>
</feature>
<dbReference type="Pfam" id="PF07690">
    <property type="entry name" value="MFS_1"/>
    <property type="match status" value="2"/>
</dbReference>
<evidence type="ECO:0000256" key="6">
    <source>
        <dbReference type="ARBA" id="ARBA00024338"/>
    </source>
</evidence>
<proteinExistence type="inferred from homology"/>
<keyword evidence="5 7" id="KW-0472">Membrane</keyword>
<feature type="transmembrane region" description="Helical" evidence="7">
    <location>
        <begin position="524"/>
        <end position="549"/>
    </location>
</feature>
<protein>
    <submittedName>
        <fullName evidence="9">Sphingolipid transporter spinster 1</fullName>
    </submittedName>
</protein>
<feature type="transmembrane region" description="Helical" evidence="7">
    <location>
        <begin position="453"/>
        <end position="475"/>
    </location>
</feature>
<feature type="transmembrane region" description="Helical" evidence="7">
    <location>
        <begin position="616"/>
        <end position="638"/>
    </location>
</feature>